<dbReference type="PANTHER" id="PTHR43736:SF1">
    <property type="entry name" value="DIHYDRONEOPTERIN TRIPHOSPHATE DIPHOSPHATASE"/>
    <property type="match status" value="1"/>
</dbReference>
<dbReference type="CDD" id="cd02883">
    <property type="entry name" value="NUDIX_Hydrolase"/>
    <property type="match status" value="1"/>
</dbReference>
<comment type="caution">
    <text evidence="4">The sequence shown here is derived from an EMBL/GenBank/DDBJ whole genome shotgun (WGS) entry which is preliminary data.</text>
</comment>
<dbReference type="SUPFAM" id="SSF55811">
    <property type="entry name" value="Nudix"/>
    <property type="match status" value="1"/>
</dbReference>
<reference evidence="4 5" key="1">
    <citation type="submission" date="2019-11" db="EMBL/GenBank/DDBJ databases">
        <authorList>
            <person name="Yuan L."/>
        </authorList>
    </citation>
    <scope>NUCLEOTIDE SEQUENCE [LARGE SCALE GENOMIC DNA]</scope>
    <source>
        <strain evidence="4 5">TRM43335</strain>
    </source>
</reference>
<organism evidence="4 5">
    <name type="scientific">Streptomyces taklimakanensis</name>
    <dbReference type="NCBI Taxonomy" id="2569853"/>
    <lineage>
        <taxon>Bacteria</taxon>
        <taxon>Bacillati</taxon>
        <taxon>Actinomycetota</taxon>
        <taxon>Actinomycetes</taxon>
        <taxon>Kitasatosporales</taxon>
        <taxon>Streptomycetaceae</taxon>
        <taxon>Streptomyces</taxon>
    </lineage>
</organism>
<dbReference type="PROSITE" id="PS51462">
    <property type="entry name" value="NUDIX"/>
    <property type="match status" value="1"/>
</dbReference>
<dbReference type="InterPro" id="IPR020084">
    <property type="entry name" value="NUDIX_hydrolase_CS"/>
</dbReference>
<protein>
    <submittedName>
        <fullName evidence="4">NUDIX domain-containing protein</fullName>
    </submittedName>
</protein>
<dbReference type="OrthoDB" id="9804442at2"/>
<evidence type="ECO:0000259" key="3">
    <source>
        <dbReference type="PROSITE" id="PS51462"/>
    </source>
</evidence>
<dbReference type="InterPro" id="IPR000086">
    <property type="entry name" value="NUDIX_hydrolase_dom"/>
</dbReference>
<comment type="similarity">
    <text evidence="1">Belongs to the Nudix hydrolase family.</text>
</comment>
<dbReference type="GO" id="GO:0016787">
    <property type="term" value="F:hydrolase activity"/>
    <property type="evidence" value="ECO:0007669"/>
    <property type="project" value="UniProtKB-KW"/>
</dbReference>
<keyword evidence="5" id="KW-1185">Reference proteome</keyword>
<dbReference type="Pfam" id="PF00293">
    <property type="entry name" value="NUDIX"/>
    <property type="match status" value="1"/>
</dbReference>
<evidence type="ECO:0000313" key="5">
    <source>
        <dbReference type="Proteomes" id="UP000473014"/>
    </source>
</evidence>
<dbReference type="Gene3D" id="3.90.79.10">
    <property type="entry name" value="Nucleoside Triphosphate Pyrophosphohydrolase"/>
    <property type="match status" value="1"/>
</dbReference>
<proteinExistence type="inferred from homology"/>
<dbReference type="InterPro" id="IPR015797">
    <property type="entry name" value="NUDIX_hydrolase-like_dom_sf"/>
</dbReference>
<dbReference type="EMBL" id="WIXO01000001">
    <property type="protein sequence ID" value="MTE22451.1"/>
    <property type="molecule type" value="Genomic_DNA"/>
</dbReference>
<feature type="domain" description="Nudix hydrolase" evidence="3">
    <location>
        <begin position="16"/>
        <end position="143"/>
    </location>
</feature>
<evidence type="ECO:0000256" key="1">
    <source>
        <dbReference type="ARBA" id="ARBA00005582"/>
    </source>
</evidence>
<dbReference type="AlphaFoldDB" id="A0A6G2BJI8"/>
<sequence length="146" mass="16175">MALLDRLRRDARRDGIVKLVVGAVVPRPDGRVLLLHRRSDDFLGGLWELPSGGVEGTEDLLVALHREVTEETGLRITGDATYLGHFDYRSKSGKPTRQLNFTAHAEGNTVTLTEHDDFLWAGPDEHGRTSAQTQAILAIWRNDHGG</sequence>
<dbReference type="Proteomes" id="UP000473014">
    <property type="component" value="Unassembled WGS sequence"/>
</dbReference>
<evidence type="ECO:0000256" key="2">
    <source>
        <dbReference type="ARBA" id="ARBA00022801"/>
    </source>
</evidence>
<accession>A0A6G2BJI8</accession>
<evidence type="ECO:0000313" key="4">
    <source>
        <dbReference type="EMBL" id="MTE22451.1"/>
    </source>
</evidence>
<dbReference type="PANTHER" id="PTHR43736">
    <property type="entry name" value="ADP-RIBOSE PYROPHOSPHATASE"/>
    <property type="match status" value="1"/>
</dbReference>
<dbReference type="PROSITE" id="PS00893">
    <property type="entry name" value="NUDIX_BOX"/>
    <property type="match status" value="1"/>
</dbReference>
<name>A0A6G2BJI8_9ACTN</name>
<keyword evidence="2" id="KW-0378">Hydrolase</keyword>
<gene>
    <name evidence="4" type="ORF">F0L17_25785</name>
</gene>